<gene>
    <name evidence="1" type="ORF">PIB30_104847</name>
</gene>
<protein>
    <submittedName>
        <fullName evidence="1">Uncharacterized protein</fullName>
    </submittedName>
</protein>
<keyword evidence="2" id="KW-1185">Reference proteome</keyword>
<proteinExistence type="predicted"/>
<name>A0ABU6QYH9_9FABA</name>
<evidence type="ECO:0000313" key="1">
    <source>
        <dbReference type="EMBL" id="MED6116918.1"/>
    </source>
</evidence>
<organism evidence="1 2">
    <name type="scientific">Stylosanthes scabra</name>
    <dbReference type="NCBI Taxonomy" id="79078"/>
    <lineage>
        <taxon>Eukaryota</taxon>
        <taxon>Viridiplantae</taxon>
        <taxon>Streptophyta</taxon>
        <taxon>Embryophyta</taxon>
        <taxon>Tracheophyta</taxon>
        <taxon>Spermatophyta</taxon>
        <taxon>Magnoliopsida</taxon>
        <taxon>eudicotyledons</taxon>
        <taxon>Gunneridae</taxon>
        <taxon>Pentapetalae</taxon>
        <taxon>rosids</taxon>
        <taxon>fabids</taxon>
        <taxon>Fabales</taxon>
        <taxon>Fabaceae</taxon>
        <taxon>Papilionoideae</taxon>
        <taxon>50 kb inversion clade</taxon>
        <taxon>dalbergioids sensu lato</taxon>
        <taxon>Dalbergieae</taxon>
        <taxon>Pterocarpus clade</taxon>
        <taxon>Stylosanthes</taxon>
    </lineage>
</organism>
<dbReference type="EMBL" id="JASCZI010003708">
    <property type="protein sequence ID" value="MED6116918.1"/>
    <property type="molecule type" value="Genomic_DNA"/>
</dbReference>
<dbReference type="Proteomes" id="UP001341840">
    <property type="component" value="Unassembled WGS sequence"/>
</dbReference>
<reference evidence="1 2" key="1">
    <citation type="journal article" date="2023" name="Plants (Basel)">
        <title>Bridging the Gap: Combining Genomics and Transcriptomics Approaches to Understand Stylosanthes scabra, an Orphan Legume from the Brazilian Caatinga.</title>
        <authorList>
            <person name="Ferreira-Neto J.R.C."/>
            <person name="da Silva M.D."/>
            <person name="Binneck E."/>
            <person name="de Melo N.F."/>
            <person name="da Silva R.H."/>
            <person name="de Melo A.L.T.M."/>
            <person name="Pandolfi V."/>
            <person name="Bustamante F.O."/>
            <person name="Brasileiro-Vidal A.C."/>
            <person name="Benko-Iseppon A.M."/>
        </authorList>
    </citation>
    <scope>NUCLEOTIDE SEQUENCE [LARGE SCALE GENOMIC DNA]</scope>
    <source>
        <tissue evidence="1">Leaves</tissue>
    </source>
</reference>
<comment type="caution">
    <text evidence="1">The sequence shown here is derived from an EMBL/GenBank/DDBJ whole genome shotgun (WGS) entry which is preliminary data.</text>
</comment>
<accession>A0ABU6QYH9</accession>
<evidence type="ECO:0000313" key="2">
    <source>
        <dbReference type="Proteomes" id="UP001341840"/>
    </source>
</evidence>
<sequence>MVVIHQNLKHTMHIVTWFTPPSKQIADAITKIAYASESRSAAVNTLIVPGSSIDDVMAEIQKMKVITSNPDWHSRCCQLMMQKPAREMFVALKGYEERLLDWLKYATDHLG</sequence>